<dbReference type="EMBL" id="KK120015">
    <property type="protein sequence ID" value="KFM77358.1"/>
    <property type="molecule type" value="Genomic_DNA"/>
</dbReference>
<feature type="non-terminal residue" evidence="1">
    <location>
        <position position="85"/>
    </location>
</feature>
<keyword evidence="2" id="KW-1185">Reference proteome</keyword>
<sequence>MNKIFLGDVPRSKSQIVDDLLQFFLKPTRSPVYVRPSVEEDLEKTLQEYERLKELALKGPTPIVVVPKLRDSFIQQIINRENSSR</sequence>
<name>A0A087UJ19_STEMI</name>
<reference evidence="1 2" key="1">
    <citation type="submission" date="2013-11" db="EMBL/GenBank/DDBJ databases">
        <title>Genome sequencing of Stegodyphus mimosarum.</title>
        <authorList>
            <person name="Bechsgaard J."/>
        </authorList>
    </citation>
    <scope>NUCLEOTIDE SEQUENCE [LARGE SCALE GENOMIC DNA]</scope>
</reference>
<proteinExistence type="predicted"/>
<evidence type="ECO:0000313" key="1">
    <source>
        <dbReference type="EMBL" id="KFM77358.1"/>
    </source>
</evidence>
<protein>
    <submittedName>
        <fullName evidence="1">Uncharacterized protein</fullName>
    </submittedName>
</protein>
<gene>
    <name evidence="1" type="ORF">X975_26451</name>
</gene>
<dbReference type="Proteomes" id="UP000054359">
    <property type="component" value="Unassembled WGS sequence"/>
</dbReference>
<organism evidence="1 2">
    <name type="scientific">Stegodyphus mimosarum</name>
    <name type="common">African social velvet spider</name>
    <dbReference type="NCBI Taxonomy" id="407821"/>
    <lineage>
        <taxon>Eukaryota</taxon>
        <taxon>Metazoa</taxon>
        <taxon>Ecdysozoa</taxon>
        <taxon>Arthropoda</taxon>
        <taxon>Chelicerata</taxon>
        <taxon>Arachnida</taxon>
        <taxon>Araneae</taxon>
        <taxon>Araneomorphae</taxon>
        <taxon>Entelegynae</taxon>
        <taxon>Eresoidea</taxon>
        <taxon>Eresidae</taxon>
        <taxon>Stegodyphus</taxon>
    </lineage>
</organism>
<dbReference type="AlphaFoldDB" id="A0A087UJ19"/>
<evidence type="ECO:0000313" key="2">
    <source>
        <dbReference type="Proteomes" id="UP000054359"/>
    </source>
</evidence>
<accession>A0A087UJ19</accession>